<name>A0ABU4YY96_9HYPH</name>
<proteinExistence type="predicted"/>
<dbReference type="Proteomes" id="UP001271249">
    <property type="component" value="Unassembled WGS sequence"/>
</dbReference>
<evidence type="ECO:0000313" key="3">
    <source>
        <dbReference type="Proteomes" id="UP001271249"/>
    </source>
</evidence>
<dbReference type="EMBL" id="JAVIJC010000008">
    <property type="protein sequence ID" value="MDX8491940.1"/>
    <property type="molecule type" value="Genomic_DNA"/>
</dbReference>
<comment type="caution">
    <text evidence="2">The sequence shown here is derived from an EMBL/GenBank/DDBJ whole genome shotgun (WGS) entry which is preliminary data.</text>
</comment>
<gene>
    <name evidence="2" type="ORF">RFN29_10135</name>
</gene>
<evidence type="ECO:0008006" key="4">
    <source>
        <dbReference type="Google" id="ProtNLM"/>
    </source>
</evidence>
<feature type="region of interest" description="Disordered" evidence="1">
    <location>
        <begin position="1"/>
        <end position="21"/>
    </location>
</feature>
<accession>A0ABU4YY96</accession>
<evidence type="ECO:0000256" key="1">
    <source>
        <dbReference type="SAM" id="MobiDB-lite"/>
    </source>
</evidence>
<reference evidence="2 3" key="1">
    <citation type="submission" date="2023-08" db="EMBL/GenBank/DDBJ databases">
        <title>Implementing the SeqCode for naming new Mesorhizobium species isolated from Vachellia karroo root nodules.</title>
        <authorList>
            <person name="Van Lill M."/>
        </authorList>
    </citation>
    <scope>NUCLEOTIDE SEQUENCE [LARGE SCALE GENOMIC DNA]</scope>
    <source>
        <strain evidence="2 3">VK22B</strain>
    </source>
</reference>
<dbReference type="RefSeq" id="WP_320225963.1">
    <property type="nucleotide sequence ID" value="NZ_JAVIJC010000008.1"/>
</dbReference>
<protein>
    <recommendedName>
        <fullName evidence="4">DUF883 domain-containing protein</fullName>
    </recommendedName>
</protein>
<keyword evidence="3" id="KW-1185">Reference proteome</keyword>
<evidence type="ECO:0000313" key="2">
    <source>
        <dbReference type="EMBL" id="MDX8491940.1"/>
    </source>
</evidence>
<organism evidence="2 3">
    <name type="scientific">Mesorhizobium captivum</name>
    <dbReference type="NCBI Taxonomy" id="3072319"/>
    <lineage>
        <taxon>Bacteria</taxon>
        <taxon>Pseudomonadati</taxon>
        <taxon>Pseudomonadota</taxon>
        <taxon>Alphaproteobacteria</taxon>
        <taxon>Hyphomicrobiales</taxon>
        <taxon>Phyllobacteriaceae</taxon>
        <taxon>Mesorhizobium</taxon>
    </lineage>
</organism>
<sequence length="122" mass="12937">MPDASDESTPRMTQREAQEALEKQVAQLKREINKINRTLAERADEAGEEAAGWYESAADGAGRTAQALRTGAQSVSGAVQNNPGTVSTAFFLGAALGLLLGLTLSDPSGAGRDHWFYNRANS</sequence>